<feature type="compositionally biased region" description="Polar residues" evidence="8">
    <location>
        <begin position="428"/>
        <end position="447"/>
    </location>
</feature>
<evidence type="ECO:0000256" key="2">
    <source>
        <dbReference type="ARBA" id="ARBA00022741"/>
    </source>
</evidence>
<dbReference type="RefSeq" id="XP_001878399.1">
    <property type="nucleotide sequence ID" value="XM_001878364.1"/>
</dbReference>
<evidence type="ECO:0000256" key="7">
    <source>
        <dbReference type="ARBA" id="ARBA00034808"/>
    </source>
</evidence>
<dbReference type="InterPro" id="IPR011545">
    <property type="entry name" value="DEAD/DEAH_box_helicase_dom"/>
</dbReference>
<dbReference type="OrthoDB" id="3269685at2759"/>
<feature type="domain" description="Helicase ATP-binding" evidence="9">
    <location>
        <begin position="58"/>
        <end position="255"/>
    </location>
</feature>
<organism evidence="13">
    <name type="scientific">Laccaria bicolor (strain S238N-H82 / ATCC MYA-4686)</name>
    <name type="common">Bicoloured deceiver</name>
    <name type="synonym">Laccaria laccata var. bicolor</name>
    <dbReference type="NCBI Taxonomy" id="486041"/>
    <lineage>
        <taxon>Eukaryota</taxon>
        <taxon>Fungi</taxon>
        <taxon>Dikarya</taxon>
        <taxon>Basidiomycota</taxon>
        <taxon>Agaricomycotina</taxon>
        <taxon>Agaricomycetes</taxon>
        <taxon>Agaricomycetidae</taxon>
        <taxon>Agaricales</taxon>
        <taxon>Agaricineae</taxon>
        <taxon>Hydnangiaceae</taxon>
        <taxon>Laccaria</taxon>
    </lineage>
</organism>
<dbReference type="GO" id="GO:0005524">
    <property type="term" value="F:ATP binding"/>
    <property type="evidence" value="ECO:0007669"/>
    <property type="project" value="UniProtKB-KW"/>
</dbReference>
<dbReference type="PROSITE" id="PS51194">
    <property type="entry name" value="HELICASE_CTER"/>
    <property type="match status" value="1"/>
</dbReference>
<dbReference type="Proteomes" id="UP000001194">
    <property type="component" value="Unassembled WGS sequence"/>
</dbReference>
<dbReference type="KEGG" id="lbc:LACBIDRAFT_315480"/>
<feature type="region of interest" description="Disordered" evidence="8">
    <location>
        <begin position="516"/>
        <end position="537"/>
    </location>
</feature>
<keyword evidence="4" id="KW-0238">DNA-binding</keyword>
<dbReference type="GeneID" id="6074285"/>
<keyword evidence="2" id="KW-0547">Nucleotide-binding</keyword>
<dbReference type="SMART" id="SM00487">
    <property type="entry name" value="DEXDc"/>
    <property type="match status" value="1"/>
</dbReference>
<keyword evidence="5" id="KW-0413">Isomerase</keyword>
<dbReference type="GO" id="GO:0003677">
    <property type="term" value="F:DNA binding"/>
    <property type="evidence" value="ECO:0007669"/>
    <property type="project" value="UniProtKB-KW"/>
</dbReference>
<gene>
    <name evidence="11" type="ORF">LACBIDRAFT_315480</name>
    <name evidence="12" type="ORF">LACBIDRAFT_315481</name>
</gene>
<dbReference type="InParanoid" id="B0D2H5"/>
<dbReference type="GeneID" id="6074071"/>
<dbReference type="SUPFAM" id="SSF52540">
    <property type="entry name" value="P-loop containing nucleoside triphosphate hydrolases"/>
    <property type="match status" value="1"/>
</dbReference>
<comment type="catalytic activity">
    <reaction evidence="6">
        <text>Couples ATP hydrolysis with the unwinding of duplex DNA by translocating in the 3'-5' direction.</text>
        <dbReference type="EC" id="5.6.2.4"/>
    </reaction>
</comment>
<dbReference type="GO" id="GO:0000724">
    <property type="term" value="P:double-strand break repair via homologous recombination"/>
    <property type="evidence" value="ECO:0007669"/>
    <property type="project" value="TreeGrafter"/>
</dbReference>
<reference evidence="11 13" key="1">
    <citation type="journal article" date="2008" name="Nature">
        <title>The genome of Laccaria bicolor provides insights into mycorrhizal symbiosis.</title>
        <authorList>
            <person name="Martin F."/>
            <person name="Aerts A."/>
            <person name="Ahren D."/>
            <person name="Brun A."/>
            <person name="Danchin E.G.J."/>
            <person name="Duchaussoy F."/>
            <person name="Gibon J."/>
            <person name="Kohler A."/>
            <person name="Lindquist E."/>
            <person name="Pereda V."/>
            <person name="Salamov A."/>
            <person name="Shapiro H.J."/>
            <person name="Wuyts J."/>
            <person name="Blaudez D."/>
            <person name="Buee M."/>
            <person name="Brokstein P."/>
            <person name="Canbaeck B."/>
            <person name="Cohen D."/>
            <person name="Courty P.E."/>
            <person name="Coutinho P.M."/>
            <person name="Delaruelle C."/>
            <person name="Detter J.C."/>
            <person name="Deveau A."/>
            <person name="DiFazio S."/>
            <person name="Duplessis S."/>
            <person name="Fraissinet-Tachet L."/>
            <person name="Lucic E."/>
            <person name="Frey-Klett P."/>
            <person name="Fourrey C."/>
            <person name="Feussner I."/>
            <person name="Gay G."/>
            <person name="Grimwood J."/>
            <person name="Hoegger P.J."/>
            <person name="Jain P."/>
            <person name="Kilaru S."/>
            <person name="Labbe J."/>
            <person name="Lin Y.C."/>
            <person name="Legue V."/>
            <person name="Le Tacon F."/>
            <person name="Marmeisse R."/>
            <person name="Melayah D."/>
            <person name="Montanini B."/>
            <person name="Muratet M."/>
            <person name="Nehls U."/>
            <person name="Niculita-Hirzel H."/>
            <person name="Oudot-Le Secq M.P."/>
            <person name="Peter M."/>
            <person name="Quesneville H."/>
            <person name="Rajashekar B."/>
            <person name="Reich M."/>
            <person name="Rouhier N."/>
            <person name="Schmutz J."/>
            <person name="Yin T."/>
            <person name="Chalot M."/>
            <person name="Henrissat B."/>
            <person name="Kuees U."/>
            <person name="Lucas S."/>
            <person name="Van de Peer Y."/>
            <person name="Podila G.K."/>
            <person name="Polle A."/>
            <person name="Pukkila P.J."/>
            <person name="Richardson P.M."/>
            <person name="Rouze P."/>
            <person name="Sanders I.R."/>
            <person name="Stajich J.E."/>
            <person name="Tunlid A."/>
            <person name="Tuskan G."/>
            <person name="Grigoriev I.V."/>
        </authorList>
    </citation>
    <scope>NUCLEOTIDE SEQUENCE [LARGE SCALE GENOMIC DNA]</scope>
    <source>
        <strain evidence="13">S238N-H82 / ATCC MYA-4686</strain>
    </source>
</reference>
<evidence type="ECO:0000256" key="5">
    <source>
        <dbReference type="ARBA" id="ARBA00023235"/>
    </source>
</evidence>
<feature type="region of interest" description="Disordered" evidence="8">
    <location>
        <begin position="426"/>
        <end position="460"/>
    </location>
</feature>
<dbReference type="Pfam" id="PF00270">
    <property type="entry name" value="DEAD"/>
    <property type="match status" value="1"/>
</dbReference>
<evidence type="ECO:0000256" key="4">
    <source>
        <dbReference type="ARBA" id="ARBA00023125"/>
    </source>
</evidence>
<dbReference type="GO" id="GO:0043138">
    <property type="term" value="F:3'-5' DNA helicase activity"/>
    <property type="evidence" value="ECO:0007669"/>
    <property type="project" value="UniProtKB-EC"/>
</dbReference>
<dbReference type="PROSITE" id="PS51192">
    <property type="entry name" value="HELICASE_ATP_BIND_1"/>
    <property type="match status" value="1"/>
</dbReference>
<comment type="similarity">
    <text evidence="1">Belongs to the helicase family. RecQ subfamily.</text>
</comment>
<keyword evidence="3" id="KW-0067">ATP-binding</keyword>
<dbReference type="AlphaFoldDB" id="B0D2H5"/>
<dbReference type="CDD" id="cd18785">
    <property type="entry name" value="SF2_C"/>
    <property type="match status" value="1"/>
</dbReference>
<dbReference type="EMBL" id="DS547096">
    <property type="protein sequence ID" value="EDR11098.1"/>
    <property type="molecule type" value="Genomic_DNA"/>
</dbReference>
<dbReference type="PANTHER" id="PTHR13710">
    <property type="entry name" value="DNA HELICASE RECQ FAMILY MEMBER"/>
    <property type="match status" value="1"/>
</dbReference>
<dbReference type="GO" id="GO:0009378">
    <property type="term" value="F:four-way junction helicase activity"/>
    <property type="evidence" value="ECO:0007669"/>
    <property type="project" value="TreeGrafter"/>
</dbReference>
<protein>
    <recommendedName>
        <fullName evidence="7">DNA 3'-5' helicase</fullName>
        <ecNumber evidence="7">5.6.2.4</ecNumber>
    </recommendedName>
</protein>
<dbReference type="EC" id="5.6.2.4" evidence="7"/>
<dbReference type="STRING" id="486041.B0D2H5"/>
<feature type="domain" description="Helicase C-terminal" evidence="10">
    <location>
        <begin position="287"/>
        <end position="445"/>
    </location>
</feature>
<evidence type="ECO:0000313" key="12">
    <source>
        <dbReference type="EMBL" id="EDR11100.1"/>
    </source>
</evidence>
<evidence type="ECO:0000256" key="8">
    <source>
        <dbReference type="SAM" id="MobiDB-lite"/>
    </source>
</evidence>
<evidence type="ECO:0000259" key="10">
    <source>
        <dbReference type="PROSITE" id="PS51194"/>
    </source>
</evidence>
<evidence type="ECO:0000313" key="13">
    <source>
        <dbReference type="Proteomes" id="UP000001194"/>
    </source>
</evidence>
<dbReference type="InterPro" id="IPR001650">
    <property type="entry name" value="Helicase_C-like"/>
</dbReference>
<feature type="compositionally biased region" description="Polar residues" evidence="8">
    <location>
        <begin position="516"/>
        <end position="528"/>
    </location>
</feature>
<keyword evidence="13" id="KW-1185">Reference proteome</keyword>
<evidence type="ECO:0000256" key="6">
    <source>
        <dbReference type="ARBA" id="ARBA00034617"/>
    </source>
</evidence>
<evidence type="ECO:0000259" key="9">
    <source>
        <dbReference type="PROSITE" id="PS51192"/>
    </source>
</evidence>
<dbReference type="HOGENOM" id="CLU_010294_1_0_1"/>
<dbReference type="EMBL" id="DS547096">
    <property type="protein sequence ID" value="EDR11100.1"/>
    <property type="molecule type" value="Genomic_DNA"/>
</dbReference>
<dbReference type="KEGG" id="lbc:LACBIDRAFT_315481"/>
<dbReference type="InterPro" id="IPR027417">
    <property type="entry name" value="P-loop_NTPase"/>
</dbReference>
<dbReference type="InterPro" id="IPR014001">
    <property type="entry name" value="Helicase_ATP-bd"/>
</dbReference>
<proteinExistence type="inferred from homology"/>
<dbReference type="GO" id="GO:0005737">
    <property type="term" value="C:cytoplasm"/>
    <property type="evidence" value="ECO:0007669"/>
    <property type="project" value="TreeGrafter"/>
</dbReference>
<sequence>MSDSPFLQASTNPAAHAQLGANTDSDPTLYDTPDGHALVRGLLKALPYDPHDYIISGICPILDGRDLLATLVTGGGKTGYFVMLMIVISAIAKDPSCAGSRKTFPKDPAMVIICPTKALQETMSASIIELGLSTLVINGDTYLSALQVQRDLWKEACQKFTMILLSPEELSSAGFSSLLDNPEFSAHLCGLGMDEAHLIYWWGRSFRPMFQQIGLVRARMPLRNGHRIPVVAVTATLRVGEPMACICKVLGLIPGKYHFLRRSNVRNDIQLIFRELQSGLGGYNFPELDWLLGEHDNTIVFCKTISLGFKVACYLWAKASHLPDRSKHIRMFNSLNWQSYNSDTLGFLNNNNQQSSITIATDTLSVGWDSKFTRNAVILGEPNDIDEFLQKIGRIGRNRAAVPSPRAFLYYSRGALASARAVVDSVDKSGSTNRHSTDMQNGDSTGDTAKKSKRKAPIKDGSESLMDITMACLLLAQCISKAIDEPYDNPIDDIPCMCKSCRDNPPVPRRRRCNCSGPQCNPENTPGSSVARLAKNG</sequence>
<dbReference type="GO" id="GO:0005694">
    <property type="term" value="C:chromosome"/>
    <property type="evidence" value="ECO:0007669"/>
    <property type="project" value="TreeGrafter"/>
</dbReference>
<dbReference type="RefSeq" id="XP_001878401.1">
    <property type="nucleotide sequence ID" value="XM_001878366.1"/>
</dbReference>
<evidence type="ECO:0000313" key="11">
    <source>
        <dbReference type="EMBL" id="EDR11098.1"/>
    </source>
</evidence>
<evidence type="ECO:0000256" key="1">
    <source>
        <dbReference type="ARBA" id="ARBA00005446"/>
    </source>
</evidence>
<accession>B0D2H5</accession>
<dbReference type="Gene3D" id="3.40.50.300">
    <property type="entry name" value="P-loop containing nucleotide triphosphate hydrolases"/>
    <property type="match status" value="2"/>
</dbReference>
<dbReference type="PANTHER" id="PTHR13710:SF105">
    <property type="entry name" value="ATP-DEPENDENT DNA HELICASE Q1"/>
    <property type="match status" value="1"/>
</dbReference>
<evidence type="ECO:0000256" key="3">
    <source>
        <dbReference type="ARBA" id="ARBA00022840"/>
    </source>
</evidence>
<name>B0D2H5_LACBS</name>